<dbReference type="Pfam" id="PF17765">
    <property type="entry name" value="MLTR_LBD"/>
    <property type="match status" value="1"/>
</dbReference>
<keyword evidence="3" id="KW-1185">Reference proteome</keyword>
<dbReference type="Pfam" id="PF13560">
    <property type="entry name" value="HTH_31"/>
    <property type="match status" value="1"/>
</dbReference>
<dbReference type="PROSITE" id="PS50943">
    <property type="entry name" value="HTH_CROC1"/>
    <property type="match status" value="1"/>
</dbReference>
<dbReference type="Gene3D" id="1.10.260.40">
    <property type="entry name" value="lambda repressor-like DNA-binding domains"/>
    <property type="match status" value="1"/>
</dbReference>
<sequence length="273" mass="29981">MSWPLSGPPAKVDAVESVGALLRGWRHSRRLSQLDLALAADVSQRYVSLVETGRSRPSAAMVIRLATHLDVPLRHRNRLLVAAGFAPRYRARPLDDPEMAPVRDAVARVLRAHEPYPALAVDRRWNIVMANAPVAHFLKAADPVLLTDPVNMVRLGLDPRGLASLIVNLPEVRTFFHTRLSRQLARTGDPAISALLEEFFASDAPADPVLRQEPEVAVPMVFDLGGREVRLFSTITTFGTPDDITVEELSIESYYPSDPESAAFLHSLAGPPP</sequence>
<dbReference type="SUPFAM" id="SSF47413">
    <property type="entry name" value="lambda repressor-like DNA-binding domains"/>
    <property type="match status" value="1"/>
</dbReference>
<dbReference type="PANTHER" id="PTHR35010:SF4">
    <property type="entry name" value="BLL5781 PROTEIN"/>
    <property type="match status" value="1"/>
</dbReference>
<comment type="caution">
    <text evidence="2">The sequence shown here is derived from an EMBL/GenBank/DDBJ whole genome shotgun (WGS) entry which is preliminary data.</text>
</comment>
<proteinExistence type="predicted"/>
<evidence type="ECO:0000259" key="1">
    <source>
        <dbReference type="PROSITE" id="PS50943"/>
    </source>
</evidence>
<dbReference type="Gene3D" id="3.30.450.180">
    <property type="match status" value="1"/>
</dbReference>
<dbReference type="SMART" id="SM00530">
    <property type="entry name" value="HTH_XRE"/>
    <property type="match status" value="1"/>
</dbReference>
<name>A0ABN1QIF9_9ACTN</name>
<protein>
    <submittedName>
        <fullName evidence="2">Helix-turn-helix transcriptional regulator</fullName>
    </submittedName>
</protein>
<dbReference type="PANTHER" id="PTHR35010">
    <property type="entry name" value="BLL4672 PROTEIN-RELATED"/>
    <property type="match status" value="1"/>
</dbReference>
<dbReference type="EMBL" id="BAAAHH010000004">
    <property type="protein sequence ID" value="GAA0943177.1"/>
    <property type="molecule type" value="Genomic_DNA"/>
</dbReference>
<evidence type="ECO:0000313" key="3">
    <source>
        <dbReference type="Proteomes" id="UP001500665"/>
    </source>
</evidence>
<feature type="domain" description="HTH cro/C1-type" evidence="1">
    <location>
        <begin position="22"/>
        <end position="76"/>
    </location>
</feature>
<dbReference type="InterPro" id="IPR001387">
    <property type="entry name" value="Cro/C1-type_HTH"/>
</dbReference>
<dbReference type="InterPro" id="IPR041413">
    <property type="entry name" value="MLTR_LBD"/>
</dbReference>
<organism evidence="2 3">
    <name type="scientific">Actinocorallia libanotica</name>
    <dbReference type="NCBI Taxonomy" id="46162"/>
    <lineage>
        <taxon>Bacteria</taxon>
        <taxon>Bacillati</taxon>
        <taxon>Actinomycetota</taxon>
        <taxon>Actinomycetes</taxon>
        <taxon>Streptosporangiales</taxon>
        <taxon>Thermomonosporaceae</taxon>
        <taxon>Actinocorallia</taxon>
    </lineage>
</organism>
<dbReference type="CDD" id="cd00093">
    <property type="entry name" value="HTH_XRE"/>
    <property type="match status" value="1"/>
</dbReference>
<evidence type="ECO:0000313" key="2">
    <source>
        <dbReference type="EMBL" id="GAA0943177.1"/>
    </source>
</evidence>
<reference evidence="2 3" key="1">
    <citation type="journal article" date="2019" name="Int. J. Syst. Evol. Microbiol.">
        <title>The Global Catalogue of Microorganisms (GCM) 10K type strain sequencing project: providing services to taxonomists for standard genome sequencing and annotation.</title>
        <authorList>
            <consortium name="The Broad Institute Genomics Platform"/>
            <consortium name="The Broad Institute Genome Sequencing Center for Infectious Disease"/>
            <person name="Wu L."/>
            <person name="Ma J."/>
        </authorList>
    </citation>
    <scope>NUCLEOTIDE SEQUENCE [LARGE SCALE GENOMIC DNA]</scope>
    <source>
        <strain evidence="2 3">JCM 10696</strain>
    </source>
</reference>
<dbReference type="Proteomes" id="UP001500665">
    <property type="component" value="Unassembled WGS sequence"/>
</dbReference>
<accession>A0ABN1QIF9</accession>
<gene>
    <name evidence="2" type="ORF">GCM10009550_14970</name>
</gene>
<dbReference type="InterPro" id="IPR010982">
    <property type="entry name" value="Lambda_DNA-bd_dom_sf"/>
</dbReference>